<dbReference type="InterPro" id="IPR051065">
    <property type="entry name" value="Ras-related_GTPase"/>
</dbReference>
<dbReference type="EC" id="3.6.5.2" evidence="2"/>
<dbReference type="PRINTS" id="PR00449">
    <property type="entry name" value="RASTRNSFRMNG"/>
</dbReference>
<evidence type="ECO:0000256" key="3">
    <source>
        <dbReference type="ARBA" id="ARBA00022741"/>
    </source>
</evidence>
<accession>A0A8C3L0C0</accession>
<dbReference type="Ensembl" id="ENSCPIT00010002959.1">
    <property type="protein sequence ID" value="ENSCPIP00010002529.1"/>
    <property type="gene ID" value="ENSCPIG00010001939.1"/>
</dbReference>
<proteinExistence type="inferred from homology"/>
<dbReference type="Gene3D" id="3.40.50.300">
    <property type="entry name" value="P-loop containing nucleotide triphosphate hydrolases"/>
    <property type="match status" value="1"/>
</dbReference>
<dbReference type="SUPFAM" id="SSF52540">
    <property type="entry name" value="P-loop containing nucleoside triphosphate hydrolases"/>
    <property type="match status" value="1"/>
</dbReference>
<keyword evidence="3" id="KW-0547">Nucleotide-binding</keyword>
<evidence type="ECO:0000256" key="1">
    <source>
        <dbReference type="ARBA" id="ARBA00008344"/>
    </source>
</evidence>
<dbReference type="Pfam" id="PF00071">
    <property type="entry name" value="Ras"/>
    <property type="match status" value="1"/>
</dbReference>
<keyword evidence="5" id="KW-0342">GTP-binding</keyword>
<dbReference type="InterPro" id="IPR027417">
    <property type="entry name" value="P-loop_NTPase"/>
</dbReference>
<dbReference type="GO" id="GO:0003925">
    <property type="term" value="F:G protein activity"/>
    <property type="evidence" value="ECO:0007669"/>
    <property type="project" value="UniProtKB-EC"/>
</dbReference>
<evidence type="ECO:0000256" key="2">
    <source>
        <dbReference type="ARBA" id="ARBA00011984"/>
    </source>
</evidence>
<dbReference type="SMART" id="SM00173">
    <property type="entry name" value="RAS"/>
    <property type="match status" value="1"/>
</dbReference>
<reference evidence="8" key="1">
    <citation type="submission" date="2025-08" db="UniProtKB">
        <authorList>
            <consortium name="Ensembl"/>
        </authorList>
    </citation>
    <scope>IDENTIFICATION</scope>
</reference>
<organism evidence="8 9">
    <name type="scientific">Chrysolophus pictus</name>
    <name type="common">Golden pheasant</name>
    <name type="synonym">Phasianus pictus</name>
    <dbReference type="NCBI Taxonomy" id="9089"/>
    <lineage>
        <taxon>Eukaryota</taxon>
        <taxon>Metazoa</taxon>
        <taxon>Chordata</taxon>
        <taxon>Craniata</taxon>
        <taxon>Vertebrata</taxon>
        <taxon>Euteleostomi</taxon>
        <taxon>Archelosauria</taxon>
        <taxon>Archosauria</taxon>
        <taxon>Dinosauria</taxon>
        <taxon>Saurischia</taxon>
        <taxon>Theropoda</taxon>
        <taxon>Coelurosauria</taxon>
        <taxon>Aves</taxon>
        <taxon>Neognathae</taxon>
        <taxon>Galloanserae</taxon>
        <taxon>Galliformes</taxon>
        <taxon>Phasianidae</taxon>
        <taxon>Phasianinae</taxon>
        <taxon>Chrysolophus</taxon>
    </lineage>
</organism>
<keyword evidence="9" id="KW-1185">Reference proteome</keyword>
<reference evidence="8" key="2">
    <citation type="submission" date="2025-09" db="UniProtKB">
        <authorList>
            <consortium name="Ensembl"/>
        </authorList>
    </citation>
    <scope>IDENTIFICATION</scope>
</reference>
<name>A0A8C3L0C0_CHRPC</name>
<dbReference type="GO" id="GO:0005525">
    <property type="term" value="F:GTP binding"/>
    <property type="evidence" value="ECO:0007669"/>
    <property type="project" value="UniProtKB-KW"/>
</dbReference>
<evidence type="ECO:0000256" key="7">
    <source>
        <dbReference type="SAM" id="MobiDB-lite"/>
    </source>
</evidence>
<comment type="catalytic activity">
    <reaction evidence="6">
        <text>GTP + H2O = GDP + phosphate + H(+)</text>
        <dbReference type="Rhea" id="RHEA:19669"/>
        <dbReference type="ChEBI" id="CHEBI:15377"/>
        <dbReference type="ChEBI" id="CHEBI:15378"/>
        <dbReference type="ChEBI" id="CHEBI:37565"/>
        <dbReference type="ChEBI" id="CHEBI:43474"/>
        <dbReference type="ChEBI" id="CHEBI:58189"/>
        <dbReference type="EC" id="3.6.5.2"/>
    </reaction>
</comment>
<protein>
    <recommendedName>
        <fullName evidence="2">small monomeric GTPase</fullName>
        <ecNumber evidence="2">3.6.5.2</ecNumber>
    </recommendedName>
</protein>
<dbReference type="PANTHER" id="PTHR45704">
    <property type="entry name" value="RAS-LIKE FAMILY MEMBER 11"/>
    <property type="match status" value="1"/>
</dbReference>
<dbReference type="InterPro" id="IPR001806">
    <property type="entry name" value="Small_GTPase"/>
</dbReference>
<comment type="similarity">
    <text evidence="1">Belongs to the small GTPase superfamily. Ras family.</text>
</comment>
<dbReference type="Proteomes" id="UP000694543">
    <property type="component" value="Unplaced"/>
</dbReference>
<dbReference type="AlphaFoldDB" id="A0A8C3L0C0"/>
<evidence type="ECO:0000313" key="8">
    <source>
        <dbReference type="Ensembl" id="ENSCPIP00010002529.1"/>
    </source>
</evidence>
<evidence type="ECO:0000256" key="5">
    <source>
        <dbReference type="ARBA" id="ARBA00023134"/>
    </source>
</evidence>
<sequence length="327" mass="34216">MASMFGKPRVSTERPPQSSVAECNVAILGCRGAGKSALTVKFLTKRFISEYDPNLEDTYASEELVDQQPVLLKVMDTADQVRAGQRRCHGDVVPCSPAPLIPRTAPLTASATCTGPMPSSLSTALTTGGALRAVAATLMSSPSMRGAASARAPCCCWATSWTWSSTVGQVHQVRPCRCPLHSPQAGDQSRRDVPGHQVWVPVLRGVGVPGLRSGAARLPPGGAGAAARGRAQPSPAASLRRRGAALPGHGHSAWPGQLHHQHSVYCQPQGDPLGGPSQAGHCQVVAGSEQKKSAHAHFAKRFQDILRCIPSLFCKGLVAPGMGTSSH</sequence>
<feature type="region of interest" description="Disordered" evidence="7">
    <location>
        <begin position="219"/>
        <end position="249"/>
    </location>
</feature>
<feature type="compositionally biased region" description="Low complexity" evidence="7">
    <location>
        <begin position="219"/>
        <end position="238"/>
    </location>
</feature>
<evidence type="ECO:0000313" key="9">
    <source>
        <dbReference type="Proteomes" id="UP000694543"/>
    </source>
</evidence>
<evidence type="ECO:0000256" key="6">
    <source>
        <dbReference type="ARBA" id="ARBA00048098"/>
    </source>
</evidence>
<evidence type="ECO:0000256" key="4">
    <source>
        <dbReference type="ARBA" id="ARBA00022801"/>
    </source>
</evidence>
<keyword evidence="4" id="KW-0378">Hydrolase</keyword>